<evidence type="ECO:0000313" key="4">
    <source>
        <dbReference type="Proteomes" id="UP000278609"/>
    </source>
</evidence>
<evidence type="ECO:0000259" key="2">
    <source>
        <dbReference type="Pfam" id="PF21347"/>
    </source>
</evidence>
<evidence type="ECO:0000313" key="3">
    <source>
        <dbReference type="EMBL" id="RRD59708.1"/>
    </source>
</evidence>
<comment type="caution">
    <text evidence="3">The sequence shown here is derived from an EMBL/GenBank/DDBJ whole genome shotgun (WGS) entry which is preliminary data.</text>
</comment>
<dbReference type="Pfam" id="PF21347">
    <property type="entry name" value="DUF3108_like"/>
    <property type="match status" value="1"/>
</dbReference>
<dbReference type="InterPro" id="IPR049279">
    <property type="entry name" value="DUF3108-like"/>
</dbReference>
<sequence length="309" mass="34731">MRQVKVVILWVSLFVMGTIDSDAQNWLKHLGKRAEEAAKRRVEHKVDKTVDKALDKAEEKLEKTAEKNDQKQKKKDKTSIVEPPDIGTPATDASDWDNGEPYYALKKGTKLTYTLYDGKSKMQGYSIQEIKEITRTQSSVEAVVAGSFTDSKGKVQHAATVSLRFNNGNFHVDLLNMMLPKNMEGMDLETEVSGRDMIIPATLTPGKILPDAEASFHFNMKNENEAFNLPPLVFHVFNRRAVRAEIVDTPMGKYVCFKIIQTVEADYPLIGKRLSTSVTWIGKGMGVVKSEGYDAKGRLMNRMLLTQIE</sequence>
<dbReference type="EMBL" id="RQYS01000037">
    <property type="protein sequence ID" value="RRD59708.1"/>
    <property type="molecule type" value="Genomic_DNA"/>
</dbReference>
<organism evidence="3 4">
    <name type="scientific">Tannerella forsythia</name>
    <name type="common">Bacteroides forsythus</name>
    <dbReference type="NCBI Taxonomy" id="28112"/>
    <lineage>
        <taxon>Bacteria</taxon>
        <taxon>Pseudomonadati</taxon>
        <taxon>Bacteroidota</taxon>
        <taxon>Bacteroidia</taxon>
        <taxon>Bacteroidales</taxon>
        <taxon>Tannerellaceae</taxon>
        <taxon>Tannerella</taxon>
    </lineage>
</organism>
<feature type="compositionally biased region" description="Basic and acidic residues" evidence="1">
    <location>
        <begin position="61"/>
        <end position="71"/>
    </location>
</feature>
<reference evidence="3 4" key="1">
    <citation type="submission" date="2018-11" db="EMBL/GenBank/DDBJ databases">
        <title>Genomes From Bacteria Associated with the Canine Oral Cavity: a Test Case for Automated Genome-Based Taxonomic Assignment.</title>
        <authorList>
            <person name="Coil D.A."/>
            <person name="Jospin G."/>
            <person name="Darling A.E."/>
            <person name="Wallis C."/>
            <person name="Davis I.J."/>
            <person name="Harris S."/>
            <person name="Eisen J.A."/>
            <person name="Holcombe L.J."/>
            <person name="O'Flynn C."/>
        </authorList>
    </citation>
    <scope>NUCLEOTIDE SEQUENCE [LARGE SCALE GENOMIC DNA]</scope>
    <source>
        <strain evidence="3 4">OH2617_COT-023</strain>
    </source>
</reference>
<dbReference type="OrthoDB" id="665223at2"/>
<protein>
    <recommendedName>
        <fullName evidence="2">DUF3108 domain-containing protein</fullName>
    </recommendedName>
</protein>
<dbReference type="Gene3D" id="2.40.360.20">
    <property type="match status" value="1"/>
</dbReference>
<name>A0A3P1XNR8_TANFO</name>
<dbReference type="Proteomes" id="UP000278609">
    <property type="component" value="Unassembled WGS sequence"/>
</dbReference>
<accession>A0A3P1XNR8</accession>
<proteinExistence type="predicted"/>
<evidence type="ECO:0000256" key="1">
    <source>
        <dbReference type="SAM" id="MobiDB-lite"/>
    </source>
</evidence>
<feature type="domain" description="DUF3108" evidence="2">
    <location>
        <begin position="106"/>
        <end position="305"/>
    </location>
</feature>
<gene>
    <name evidence="3" type="ORF">EII40_09085</name>
</gene>
<dbReference type="RefSeq" id="WP_124751945.1">
    <property type="nucleotide sequence ID" value="NZ_RQYS01000037.1"/>
</dbReference>
<dbReference type="AlphaFoldDB" id="A0A3P1XNR8"/>
<feature type="region of interest" description="Disordered" evidence="1">
    <location>
        <begin position="61"/>
        <end position="99"/>
    </location>
</feature>